<evidence type="ECO:0000256" key="1">
    <source>
        <dbReference type="ARBA" id="ARBA00004236"/>
    </source>
</evidence>
<dbReference type="Pfam" id="PF24606">
    <property type="entry name" value="CEMIP_beta-hel"/>
    <property type="match status" value="1"/>
</dbReference>
<dbReference type="PANTHER" id="PTHR15535:SF17">
    <property type="entry name" value="TRANSMEMBRANE PROTEIN"/>
    <property type="match status" value="1"/>
</dbReference>
<dbReference type="Pfam" id="PF10162">
    <property type="entry name" value="G8"/>
    <property type="match status" value="1"/>
</dbReference>
<feature type="chain" id="PRO_5010270070" evidence="8">
    <location>
        <begin position="31"/>
        <end position="1115"/>
    </location>
</feature>
<evidence type="ECO:0000256" key="8">
    <source>
        <dbReference type="SAM" id="SignalP"/>
    </source>
</evidence>
<comment type="subcellular location">
    <subcellularLocation>
        <location evidence="1">Cell membrane</location>
    </subcellularLocation>
</comment>
<dbReference type="RefSeq" id="XP_013411812.1">
    <property type="nucleotide sequence ID" value="XM_013556358.1"/>
</dbReference>
<dbReference type="InterPro" id="IPR055401">
    <property type="entry name" value="CEMIP_beta-hel_dom"/>
</dbReference>
<gene>
    <name evidence="11" type="primary">LOC106174697</name>
</gene>
<dbReference type="OrthoDB" id="190675at2759"/>
<dbReference type="InterPro" id="IPR055400">
    <property type="entry name" value="CEMIP_X"/>
</dbReference>
<organism evidence="10 11">
    <name type="scientific">Lingula anatina</name>
    <name type="common">Brachiopod</name>
    <name type="synonym">Lingula unguis</name>
    <dbReference type="NCBI Taxonomy" id="7574"/>
    <lineage>
        <taxon>Eukaryota</taxon>
        <taxon>Metazoa</taxon>
        <taxon>Spiralia</taxon>
        <taxon>Lophotrochozoa</taxon>
        <taxon>Brachiopoda</taxon>
        <taxon>Linguliformea</taxon>
        <taxon>Lingulata</taxon>
        <taxon>Lingulida</taxon>
        <taxon>Linguloidea</taxon>
        <taxon>Lingulidae</taxon>
        <taxon>Lingula</taxon>
    </lineage>
</organism>
<keyword evidence="5" id="KW-0325">Glycoprotein</keyword>
<dbReference type="InterPro" id="IPR019316">
    <property type="entry name" value="G8_domain"/>
</dbReference>
<feature type="domain" description="G8" evidence="9">
    <location>
        <begin position="47"/>
        <end position="174"/>
    </location>
</feature>
<evidence type="ECO:0000313" key="10">
    <source>
        <dbReference type="Proteomes" id="UP000085678"/>
    </source>
</evidence>
<dbReference type="GeneID" id="106174697"/>
<dbReference type="GO" id="GO:0005886">
    <property type="term" value="C:plasma membrane"/>
    <property type="evidence" value="ECO:0007669"/>
    <property type="project" value="UniProtKB-SubCell"/>
</dbReference>
<evidence type="ECO:0000313" key="11">
    <source>
        <dbReference type="RefSeq" id="XP_013411812.1"/>
    </source>
</evidence>
<comment type="similarity">
    <text evidence="2">Belongs to the CEMIP family.</text>
</comment>
<protein>
    <submittedName>
        <fullName evidence="11">Cell surface hyaluronidase</fullName>
    </submittedName>
</protein>
<dbReference type="SUPFAM" id="SSF51126">
    <property type="entry name" value="Pectin lyase-like"/>
    <property type="match status" value="1"/>
</dbReference>
<dbReference type="AlphaFoldDB" id="A0A1S3JN66"/>
<keyword evidence="3" id="KW-0472">Membrane</keyword>
<dbReference type="Proteomes" id="UP000085678">
    <property type="component" value="Unplaced"/>
</dbReference>
<accession>A0A1S3JN66</accession>
<feature type="compositionally biased region" description="Low complexity" evidence="7">
    <location>
        <begin position="1073"/>
        <end position="1085"/>
    </location>
</feature>
<sequence>MVHGRLLMSMARRVFAVFLLLLLYCSGVNAVTCPWEREGLKPWSEAASWETNQVPRTGDVVEIVDDILLDYSPPKMSEVHIVNGARLIWDAQEGSRIELEAGRIHISYGGALEIGGSEPECRYPAFSKAIITLTGQRDEFPNEDDFGQKFLGVQEGGTLELHGADKIAWTKLAQTVEKLDDSSGLIFNHDESDNWDKRMPGLYVYVMNPRTGLPVRSKQFRYRNKRKMELELPAFLRNIRDGMVVMMASRRILFDVSLGFNLTSALEGLNDLGAEHVEEYNLGDAWCMIAVKGIPNISQEARSSVKGFLYTETWLVTLEHEGFYYQVQSGVALSHASPGAENYVRFRVLDRVVTPIITVIDDVTSWEAGDRIVVTSTDYAWTQAEERNLLRCDECNANQVKLDKELFYTHWGEVIENVDMRAEVLVLTRNVVVRGEVQDACYGDNLCDRFELDTWGGHIKMQDRFKACKIEGVELCHLGQQVYEGSYPIHFHMVKNVSDYASDTVIRQNSIHHSYSRCTTLHMTHGLKIYDNAAYLHIGHCYFLEDGGEKGIEFDGNIGLGTLSGTILPSDRIPSTFWITSPLSFLRNNVAAGSDGRGIMYVFPVEPRAESQAWGLLELGEAARTPIHQFENNVAHSNRRAGLWLDNILGQDGEVLRRGNSYKPQVQFPNGTVAPKEVILSRYTGYKNMVQNAWLRGSPVTMEKSSFSDSPLGVTFSIAGGHPQYVRDSVFVGQSENIGEPAVVLDRETRRYVYIPRSVPSPRIDRPVTGALFYDRPVYFENNWFGGYATDAYRPAGAIGFKRRDRGFSSSTNGVRGAMFGFTDGVDGNRMLDGDESVPGFGDEGGDKNKVMTDYDGSITGTAGAFVVKQRQFVNTQNCYNKTNWNLAVCPDRMAKIKIAERSQSDDDLIEDIYMVRDDFSGHLEYFDGNTNIGMLVINKYKYTLHFVGPSPDHVTFLLDGFEIGDKVRVGICFPKDTTSFTIKKKFFGTNFVYATSIEDFEEKSLTSHLVAYWDSSTGLLFLYFEGKYDREDGDDNSCPGKKCPKIIIDRNDGSMSAATCYTDAYGPYATDLVPPDDTALTPPDAADEIVTPEPSADLGAGPTKPFLIRSKPTA</sequence>
<dbReference type="GO" id="GO:0016798">
    <property type="term" value="F:hydrolase activity, acting on glycosyl bonds"/>
    <property type="evidence" value="ECO:0007669"/>
    <property type="project" value="UniProtKB-KW"/>
</dbReference>
<evidence type="ECO:0000256" key="5">
    <source>
        <dbReference type="ARBA" id="ARBA00023180"/>
    </source>
</evidence>
<dbReference type="SMART" id="SM01225">
    <property type="entry name" value="G8"/>
    <property type="match status" value="1"/>
</dbReference>
<evidence type="ECO:0000256" key="2">
    <source>
        <dbReference type="ARBA" id="ARBA00007586"/>
    </source>
</evidence>
<feature type="signal peptide" evidence="8">
    <location>
        <begin position="1"/>
        <end position="30"/>
    </location>
</feature>
<proteinExistence type="inferred from homology"/>
<dbReference type="InterPro" id="IPR052252">
    <property type="entry name" value="CEMIP/CEMIP2"/>
</dbReference>
<dbReference type="PANTHER" id="PTHR15535">
    <property type="entry name" value="TRANSMEMBRANE PROTEIN 2-RELATED"/>
    <property type="match status" value="1"/>
</dbReference>
<dbReference type="Pfam" id="PF15711">
    <property type="entry name" value="ILEI"/>
    <property type="match status" value="1"/>
</dbReference>
<evidence type="ECO:0000256" key="6">
    <source>
        <dbReference type="ARBA" id="ARBA00023295"/>
    </source>
</evidence>
<feature type="region of interest" description="Disordered" evidence="7">
    <location>
        <begin position="1073"/>
        <end position="1115"/>
    </location>
</feature>
<evidence type="ECO:0000259" key="9">
    <source>
        <dbReference type="PROSITE" id="PS51484"/>
    </source>
</evidence>
<keyword evidence="3" id="KW-1003">Cell membrane</keyword>
<evidence type="ECO:0000256" key="4">
    <source>
        <dbReference type="ARBA" id="ARBA00022801"/>
    </source>
</evidence>
<name>A0A1S3JN66_LINAN</name>
<keyword evidence="6" id="KW-0326">Glycosidase</keyword>
<reference evidence="11" key="1">
    <citation type="submission" date="2025-08" db="UniProtKB">
        <authorList>
            <consortium name="RefSeq"/>
        </authorList>
    </citation>
    <scope>IDENTIFICATION</scope>
    <source>
        <tissue evidence="11">Gonads</tissue>
    </source>
</reference>
<dbReference type="InterPro" id="IPR039477">
    <property type="entry name" value="ILEI/PANDER_dom"/>
</dbReference>
<keyword evidence="8" id="KW-0732">Signal</keyword>
<evidence type="ECO:0000256" key="3">
    <source>
        <dbReference type="ARBA" id="ARBA00022475"/>
    </source>
</evidence>
<dbReference type="InterPro" id="IPR011050">
    <property type="entry name" value="Pectin_lyase_fold/virulence"/>
</dbReference>
<keyword evidence="10" id="KW-1185">Reference proteome</keyword>
<dbReference type="KEGG" id="lak:106174697"/>
<dbReference type="PROSITE" id="PS51484">
    <property type="entry name" value="G8"/>
    <property type="match status" value="1"/>
</dbReference>
<evidence type="ECO:0000256" key="7">
    <source>
        <dbReference type="SAM" id="MobiDB-lite"/>
    </source>
</evidence>
<keyword evidence="4" id="KW-0378">Hydrolase</keyword>
<dbReference type="Pfam" id="PF24605">
    <property type="entry name" value="CEMIP_X"/>
    <property type="match status" value="1"/>
</dbReference>
<dbReference type="InParanoid" id="A0A1S3JN66"/>